<evidence type="ECO:0000313" key="3">
    <source>
        <dbReference type="Proteomes" id="UP000738349"/>
    </source>
</evidence>
<sequence length="335" mass="38873">MPHYVTHDEYAQDQDSRKKATDAEFQSVHRAIDQVRVELKADFNAFKTETDRRFNMIDARFDNVNARFDWMKDEFAEIRTQNQRIKDQFEELRIETHRNTFSSLNARLRNPILPIYRLPTWNPAKGIVNPDPNLFPKHAKEFYGLRDPTTERQKRMLVYLASFYDIPHTHPSDTESQSSDDEDGDIIIKHPELTLELIEMVLGLNEENFIEFQRKARERALQGDDQPRPQPIKRSHFANPSHQGDRASQRPRLELRPGPKDSVDEPDSSGSFQWGPDDVLGWGTRSTPSSQRPTLAGLNQKLREQKRSRDQAKGSSDTEERVSTTNPNTPRDPTP</sequence>
<protein>
    <recommendedName>
        <fullName evidence="4">Wac domain-containing protein</fullName>
    </recommendedName>
</protein>
<dbReference type="AlphaFoldDB" id="A0A9P9IW90"/>
<feature type="region of interest" description="Disordered" evidence="1">
    <location>
        <begin position="219"/>
        <end position="335"/>
    </location>
</feature>
<keyword evidence="3" id="KW-1185">Reference proteome</keyword>
<feature type="compositionally biased region" description="Basic and acidic residues" evidence="1">
    <location>
        <begin position="243"/>
        <end position="263"/>
    </location>
</feature>
<gene>
    <name evidence="2" type="ORF">EDB81DRAFT_801656</name>
</gene>
<feature type="compositionally biased region" description="Basic and acidic residues" evidence="1">
    <location>
        <begin position="301"/>
        <end position="322"/>
    </location>
</feature>
<feature type="compositionally biased region" description="Polar residues" evidence="1">
    <location>
        <begin position="284"/>
        <end position="293"/>
    </location>
</feature>
<reference evidence="2" key="1">
    <citation type="journal article" date="2021" name="Nat. Commun.">
        <title>Genetic determinants of endophytism in the Arabidopsis root mycobiome.</title>
        <authorList>
            <person name="Mesny F."/>
            <person name="Miyauchi S."/>
            <person name="Thiergart T."/>
            <person name="Pickel B."/>
            <person name="Atanasova L."/>
            <person name="Karlsson M."/>
            <person name="Huettel B."/>
            <person name="Barry K.W."/>
            <person name="Haridas S."/>
            <person name="Chen C."/>
            <person name="Bauer D."/>
            <person name="Andreopoulos W."/>
            <person name="Pangilinan J."/>
            <person name="LaButti K."/>
            <person name="Riley R."/>
            <person name="Lipzen A."/>
            <person name="Clum A."/>
            <person name="Drula E."/>
            <person name="Henrissat B."/>
            <person name="Kohler A."/>
            <person name="Grigoriev I.V."/>
            <person name="Martin F.M."/>
            <person name="Hacquard S."/>
        </authorList>
    </citation>
    <scope>NUCLEOTIDE SEQUENCE</scope>
    <source>
        <strain evidence="2">MPI-CAGE-AT-0147</strain>
    </source>
</reference>
<dbReference type="OrthoDB" id="5023404at2759"/>
<proteinExistence type="predicted"/>
<organism evidence="2 3">
    <name type="scientific">Dactylonectria macrodidyma</name>
    <dbReference type="NCBI Taxonomy" id="307937"/>
    <lineage>
        <taxon>Eukaryota</taxon>
        <taxon>Fungi</taxon>
        <taxon>Dikarya</taxon>
        <taxon>Ascomycota</taxon>
        <taxon>Pezizomycotina</taxon>
        <taxon>Sordariomycetes</taxon>
        <taxon>Hypocreomycetidae</taxon>
        <taxon>Hypocreales</taxon>
        <taxon>Nectriaceae</taxon>
        <taxon>Dactylonectria</taxon>
    </lineage>
</organism>
<dbReference type="Gene3D" id="3.90.20.10">
    <property type="match status" value="1"/>
</dbReference>
<comment type="caution">
    <text evidence="2">The sequence shown here is derived from an EMBL/GenBank/DDBJ whole genome shotgun (WGS) entry which is preliminary data.</text>
</comment>
<dbReference type="EMBL" id="JAGMUV010000012">
    <property type="protein sequence ID" value="KAH7137898.1"/>
    <property type="molecule type" value="Genomic_DNA"/>
</dbReference>
<evidence type="ECO:0000313" key="2">
    <source>
        <dbReference type="EMBL" id="KAH7137898.1"/>
    </source>
</evidence>
<evidence type="ECO:0008006" key="4">
    <source>
        <dbReference type="Google" id="ProtNLM"/>
    </source>
</evidence>
<name>A0A9P9IW90_9HYPO</name>
<dbReference type="Proteomes" id="UP000738349">
    <property type="component" value="Unassembled WGS sequence"/>
</dbReference>
<accession>A0A9P9IW90</accession>
<evidence type="ECO:0000256" key="1">
    <source>
        <dbReference type="SAM" id="MobiDB-lite"/>
    </source>
</evidence>